<keyword evidence="2" id="KW-1185">Reference proteome</keyword>
<organism evidence="2 3">
    <name type="scientific">Bos indicus</name>
    <name type="common">Zebu</name>
    <dbReference type="NCBI Taxonomy" id="9915"/>
    <lineage>
        <taxon>Eukaryota</taxon>
        <taxon>Metazoa</taxon>
        <taxon>Chordata</taxon>
        <taxon>Craniata</taxon>
        <taxon>Vertebrata</taxon>
        <taxon>Euteleostomi</taxon>
        <taxon>Mammalia</taxon>
        <taxon>Eutheria</taxon>
        <taxon>Laurasiatheria</taxon>
        <taxon>Artiodactyla</taxon>
        <taxon>Ruminantia</taxon>
        <taxon>Pecora</taxon>
        <taxon>Bovidae</taxon>
        <taxon>Bovinae</taxon>
        <taxon>Bos</taxon>
    </lineage>
</organism>
<accession>A0ABM4RR61</accession>
<feature type="compositionally biased region" description="Low complexity" evidence="1">
    <location>
        <begin position="108"/>
        <end position="120"/>
    </location>
</feature>
<feature type="compositionally biased region" description="Basic and acidic residues" evidence="1">
    <location>
        <begin position="90"/>
        <end position="102"/>
    </location>
</feature>
<reference evidence="2" key="1">
    <citation type="submission" date="2025-05" db="UniProtKB">
        <authorList>
            <consortium name="RefSeq"/>
        </authorList>
    </citation>
    <scope>NUCLEOTIDE SEQUENCE [LARGE SCALE GENOMIC DNA]</scope>
</reference>
<gene>
    <name evidence="3" type="primary">LOC139180356</name>
</gene>
<feature type="compositionally biased region" description="Low complexity" evidence="1">
    <location>
        <begin position="200"/>
        <end position="215"/>
    </location>
</feature>
<reference evidence="3" key="2">
    <citation type="submission" date="2025-08" db="UniProtKB">
        <authorList>
            <consortium name="RefSeq"/>
        </authorList>
    </citation>
    <scope>IDENTIFICATION</scope>
    <source>
        <tissue evidence="3">Blood</tissue>
    </source>
</reference>
<protein>
    <submittedName>
        <fullName evidence="3">Uncharacterized protein</fullName>
    </submittedName>
</protein>
<feature type="compositionally biased region" description="Basic residues" evidence="1">
    <location>
        <begin position="141"/>
        <end position="152"/>
    </location>
</feature>
<name>A0ABM4RR61_BOSIN</name>
<feature type="region of interest" description="Disordered" evidence="1">
    <location>
        <begin position="66"/>
        <end position="270"/>
    </location>
</feature>
<dbReference type="GeneID" id="139180356"/>
<dbReference type="RefSeq" id="XP_070638045.1">
    <property type="nucleotide sequence ID" value="XM_070781944.1"/>
</dbReference>
<feature type="compositionally biased region" description="Basic residues" evidence="1">
    <location>
        <begin position="234"/>
        <end position="244"/>
    </location>
</feature>
<evidence type="ECO:0000256" key="1">
    <source>
        <dbReference type="SAM" id="MobiDB-lite"/>
    </source>
</evidence>
<evidence type="ECO:0000313" key="3">
    <source>
        <dbReference type="RefSeq" id="XP_070638045.1"/>
    </source>
</evidence>
<sequence length="289" mass="30633">MQFVYCTTPAKCEEDPGSRKPTVTKCLPLQPLAGLEGDFTSADLGHTLADGLEKNTQRSTALNVARGRIPSPSRARPRGAQTALSPVSDKPQRAGRAWDARDAQAPTRCARSGRASGAARPIAGLPHLPAYQRRAAEGARPKPRSHWLRRHRPDPAVLCRRQRATEAPGLAPPGPTTTPASPAGSHGASTLLGPPPPSVLRPVRSSSNSRLSSCSRKLDRRPDCCPASFPRVPQKGRKHSHHPASPREQSLVEDVEGGRGCGAGRERCGGSGQKAVLLASVLARSPTTM</sequence>
<proteinExistence type="predicted"/>
<dbReference type="Proteomes" id="UP001652663">
    <property type="component" value="Chromosome 1"/>
</dbReference>
<evidence type="ECO:0000313" key="2">
    <source>
        <dbReference type="Proteomes" id="UP001652663"/>
    </source>
</evidence>